<sequence length="217" mass="25405">MSYNSENTLTAKTFNVSEDDLSQSFLSLVKIADESGNFAERIYSTKNEVRDAVNECGEMHNIFSTKNSNAFAIHLIYKYAGIYRKVRIEEEETTDIQNETKNKGMNAKNERLMKDQRIGCTCFRSIFSEYRIQPEVVKAKIRDLFQLGHNPQQVLNYLQSEKIDNITKKDLKNMHYHFYASEKGKKMFDYMVGLQEKNYIIHYIVNANNELDDFFLP</sequence>
<organism evidence="1">
    <name type="scientific">Rhizopus microsporus var. microsporus</name>
    <dbReference type="NCBI Taxonomy" id="86635"/>
    <lineage>
        <taxon>Eukaryota</taxon>
        <taxon>Fungi</taxon>
        <taxon>Fungi incertae sedis</taxon>
        <taxon>Mucoromycota</taxon>
        <taxon>Mucoromycotina</taxon>
        <taxon>Mucoromycetes</taxon>
        <taxon>Mucorales</taxon>
        <taxon>Mucorineae</taxon>
        <taxon>Rhizopodaceae</taxon>
        <taxon>Rhizopus</taxon>
    </lineage>
</organism>
<name>A0A1X0QTY9_RHIZD</name>
<evidence type="ECO:0000313" key="1">
    <source>
        <dbReference type="EMBL" id="ORE03202.1"/>
    </source>
</evidence>
<reference evidence="1" key="1">
    <citation type="journal article" date="2016" name="Proc. Natl. Acad. Sci. U.S.A.">
        <title>Lipid metabolic changes in an early divergent fungus govern the establishment of a mutualistic symbiosis with endobacteria.</title>
        <authorList>
            <person name="Lastovetsky O.A."/>
            <person name="Gaspar M.L."/>
            <person name="Mondo S.J."/>
            <person name="LaButti K.M."/>
            <person name="Sandor L."/>
            <person name="Grigoriev I.V."/>
            <person name="Henry S.A."/>
            <person name="Pawlowska T.E."/>
        </authorList>
    </citation>
    <scope>NUCLEOTIDE SEQUENCE [LARGE SCALE GENOMIC DNA]</scope>
    <source>
        <strain evidence="1">ATCC 52814</strain>
    </source>
</reference>
<dbReference type="VEuPathDB" id="FungiDB:BCV72DRAFT_308415"/>
<dbReference type="AlphaFoldDB" id="A0A1X0QTY9"/>
<accession>A0A1X0QTY9</accession>
<gene>
    <name evidence="1" type="ORF">BCV72DRAFT_308415</name>
</gene>
<proteinExistence type="predicted"/>
<dbReference type="Proteomes" id="UP000242414">
    <property type="component" value="Unassembled WGS sequence"/>
</dbReference>
<protein>
    <submittedName>
        <fullName evidence="1">Uncharacterized protein</fullName>
    </submittedName>
</protein>
<dbReference type="EMBL" id="KV922013">
    <property type="protein sequence ID" value="ORE03202.1"/>
    <property type="molecule type" value="Genomic_DNA"/>
</dbReference>